<accession>A0A3P8AE57</accession>
<dbReference type="EMBL" id="UZAI01001515">
    <property type="protein sequence ID" value="VDO62728.1"/>
    <property type="molecule type" value="Genomic_DNA"/>
</dbReference>
<organism evidence="1 2">
    <name type="scientific">Schistosoma margrebowiei</name>
    <dbReference type="NCBI Taxonomy" id="48269"/>
    <lineage>
        <taxon>Eukaryota</taxon>
        <taxon>Metazoa</taxon>
        <taxon>Spiralia</taxon>
        <taxon>Lophotrochozoa</taxon>
        <taxon>Platyhelminthes</taxon>
        <taxon>Trematoda</taxon>
        <taxon>Digenea</taxon>
        <taxon>Strigeidida</taxon>
        <taxon>Schistosomatoidea</taxon>
        <taxon>Schistosomatidae</taxon>
        <taxon>Schistosoma</taxon>
    </lineage>
</organism>
<proteinExistence type="predicted"/>
<name>A0A3P8AE57_9TREM</name>
<sequence>MQDCNGGCFDPTSRNKGWRLMPRVVSGFLEVLCCTLCSCVLSDNSSVFCVF</sequence>
<protein>
    <submittedName>
        <fullName evidence="1">Uncharacterized protein</fullName>
    </submittedName>
</protein>
<evidence type="ECO:0000313" key="1">
    <source>
        <dbReference type="EMBL" id="VDO62728.1"/>
    </source>
</evidence>
<dbReference type="Proteomes" id="UP000277204">
    <property type="component" value="Unassembled WGS sequence"/>
</dbReference>
<gene>
    <name evidence="1" type="ORF">SMRZ_LOCUS4694</name>
</gene>
<keyword evidence="2" id="KW-1185">Reference proteome</keyword>
<evidence type="ECO:0000313" key="2">
    <source>
        <dbReference type="Proteomes" id="UP000277204"/>
    </source>
</evidence>
<dbReference type="AlphaFoldDB" id="A0A3P8AE57"/>
<reference evidence="1 2" key="1">
    <citation type="submission" date="2018-11" db="EMBL/GenBank/DDBJ databases">
        <authorList>
            <consortium name="Pathogen Informatics"/>
        </authorList>
    </citation>
    <scope>NUCLEOTIDE SEQUENCE [LARGE SCALE GENOMIC DNA]</scope>
    <source>
        <strain evidence="1 2">Zambia</strain>
    </source>
</reference>